<evidence type="ECO:0000313" key="2">
    <source>
        <dbReference type="Proteomes" id="UP000182894"/>
    </source>
</evidence>
<protein>
    <submittedName>
        <fullName evidence="1">Pyocin activator protein PrtN</fullName>
    </submittedName>
</protein>
<proteinExistence type="predicted"/>
<dbReference type="STRING" id="89065.SAMN05216605_103438"/>
<dbReference type="AlphaFoldDB" id="A0A1G7XY95"/>
<dbReference type="InterPro" id="IPR020518">
    <property type="entry name" value="Tscrpt_reg_PrtN"/>
</dbReference>
<reference evidence="2" key="1">
    <citation type="submission" date="2016-10" db="EMBL/GenBank/DDBJ databases">
        <authorList>
            <person name="Varghese N."/>
            <person name="Submissions S."/>
        </authorList>
    </citation>
    <scope>NUCLEOTIDE SEQUENCE [LARGE SCALE GENOMIC DNA]</scope>
    <source>
        <strain evidence="2">ATCC 700689</strain>
    </source>
</reference>
<gene>
    <name evidence="1" type="ORF">SAMN05216605_103438</name>
</gene>
<organism evidence="1 2">
    <name type="scientific">Pseudomonas abietaniphila</name>
    <dbReference type="NCBI Taxonomy" id="89065"/>
    <lineage>
        <taxon>Bacteria</taxon>
        <taxon>Pseudomonadati</taxon>
        <taxon>Pseudomonadota</taxon>
        <taxon>Gammaproteobacteria</taxon>
        <taxon>Pseudomonadales</taxon>
        <taxon>Pseudomonadaceae</taxon>
        <taxon>Pseudomonas</taxon>
    </lineage>
</organism>
<keyword evidence="2" id="KW-1185">Reference proteome</keyword>
<dbReference type="EMBL" id="FNCO01000003">
    <property type="protein sequence ID" value="SDG89111.1"/>
    <property type="molecule type" value="Genomic_DNA"/>
</dbReference>
<accession>A0A1G7XY95</accession>
<evidence type="ECO:0000313" key="1">
    <source>
        <dbReference type="EMBL" id="SDG89111.1"/>
    </source>
</evidence>
<name>A0A1G7XY95_9PSED</name>
<sequence>MAQYDGQVIIPLERICSDYFTHLTPEKLKSKVAAGAVDLPIVALEQSQKSARGVHVNDFADYLDARHESAKAEHERLMGRVPLAGRLK</sequence>
<dbReference type="Pfam" id="PF11112">
    <property type="entry name" value="PyocinActivator"/>
    <property type="match status" value="1"/>
</dbReference>
<dbReference type="GO" id="GO:0006355">
    <property type="term" value="P:regulation of DNA-templated transcription"/>
    <property type="evidence" value="ECO:0007669"/>
    <property type="project" value="InterPro"/>
</dbReference>
<dbReference type="Proteomes" id="UP000182894">
    <property type="component" value="Unassembled WGS sequence"/>
</dbReference>